<feature type="region of interest" description="Disordered" evidence="1">
    <location>
        <begin position="1"/>
        <end position="110"/>
    </location>
</feature>
<accession>A0A3M2S5C3</accession>
<dbReference type="AlphaFoldDB" id="A0A3M2S5C3"/>
<protein>
    <submittedName>
        <fullName evidence="2">Uncharacterized protein</fullName>
    </submittedName>
</protein>
<evidence type="ECO:0000256" key="1">
    <source>
        <dbReference type="SAM" id="MobiDB-lite"/>
    </source>
</evidence>
<dbReference type="EMBL" id="NKUJ01000126">
    <property type="protein sequence ID" value="RMJ12766.1"/>
    <property type="molecule type" value="Genomic_DNA"/>
</dbReference>
<name>A0A3M2S5C3_9HYPO</name>
<comment type="caution">
    <text evidence="2">The sequence shown here is derived from an EMBL/GenBank/DDBJ whole genome shotgun (WGS) entry which is preliminary data.</text>
</comment>
<feature type="compositionally biased region" description="Basic and acidic residues" evidence="1">
    <location>
        <begin position="66"/>
        <end position="75"/>
    </location>
</feature>
<keyword evidence="3" id="KW-1185">Reference proteome</keyword>
<reference evidence="2 3" key="1">
    <citation type="submission" date="2017-06" db="EMBL/GenBank/DDBJ databases">
        <title>Comparative genomic analysis of Ambrosia Fusariam Clade fungi.</title>
        <authorList>
            <person name="Stajich J.E."/>
            <person name="Carrillo J."/>
            <person name="Kijimoto T."/>
            <person name="Eskalen A."/>
            <person name="O'Donnell K."/>
            <person name="Kasson M."/>
        </authorList>
    </citation>
    <scope>NUCLEOTIDE SEQUENCE [LARGE SCALE GENOMIC DNA]</scope>
    <source>
        <strain evidence="2">UCR3666</strain>
    </source>
</reference>
<evidence type="ECO:0000313" key="3">
    <source>
        <dbReference type="Proteomes" id="UP000277212"/>
    </source>
</evidence>
<dbReference type="OrthoDB" id="5038369at2759"/>
<evidence type="ECO:0000313" key="2">
    <source>
        <dbReference type="EMBL" id="RMJ12766.1"/>
    </source>
</evidence>
<feature type="compositionally biased region" description="Low complexity" evidence="1">
    <location>
        <begin position="20"/>
        <end position="60"/>
    </location>
</feature>
<dbReference type="Proteomes" id="UP000277212">
    <property type="component" value="Unassembled WGS sequence"/>
</dbReference>
<organism evidence="2 3">
    <name type="scientific">Fusarium kuroshium</name>
    <dbReference type="NCBI Taxonomy" id="2010991"/>
    <lineage>
        <taxon>Eukaryota</taxon>
        <taxon>Fungi</taxon>
        <taxon>Dikarya</taxon>
        <taxon>Ascomycota</taxon>
        <taxon>Pezizomycotina</taxon>
        <taxon>Sordariomycetes</taxon>
        <taxon>Hypocreomycetidae</taxon>
        <taxon>Hypocreales</taxon>
        <taxon>Nectriaceae</taxon>
        <taxon>Fusarium</taxon>
        <taxon>Fusarium solani species complex</taxon>
    </lineage>
</organism>
<sequence>MALAQFIDLEAEEAPVDLTSPILEPSSPLSEPYSPISVPSSSLSEPNSPSLDSNTTTSTLKSRKRSSPEAEDSKPAKKIKSGRKPLVTSPPESSKWHSSDDNLDFKEDDHSTVKSFGQDTFMSRWEADESEDMLEFYMAYPHNRDATLCEYHFLQLAERWYERRKPGVESALKKMFKTSFGCRDSPDFSPFGLPIDQDTWDLKSLDEFKGDLSRQIEQAKARLDEEHDRITFTTEHTPMCEVGPRDEHLSCTLCPEDYTKPIAVEHMSDVPEECDTAIAEWALDRREQWEQDVLTCGHTSPIMILGGKNPDVLECEDCGHTQPADSDARPGKFQLRIAHIRIPVEVSPTHMPMNSRLGHCDVGGIHFIVDTCTGNTLIKFR</sequence>
<gene>
    <name evidence="2" type="ORF">CDV36_007576</name>
</gene>
<proteinExistence type="predicted"/>
<feature type="compositionally biased region" description="Basic and acidic residues" evidence="1">
    <location>
        <begin position="94"/>
        <end position="110"/>
    </location>
</feature>